<feature type="domain" description="Type II secretion system protein GspC N-terminal" evidence="10">
    <location>
        <begin position="74"/>
        <end position="142"/>
    </location>
</feature>
<evidence type="ECO:0000259" key="11">
    <source>
        <dbReference type="Pfam" id="PF17820"/>
    </source>
</evidence>
<evidence type="ECO:0000259" key="10">
    <source>
        <dbReference type="Pfam" id="PF11356"/>
    </source>
</evidence>
<evidence type="ECO:0000256" key="4">
    <source>
        <dbReference type="ARBA" id="ARBA00022519"/>
    </source>
</evidence>
<dbReference type="EMBL" id="PHKW01000002">
    <property type="protein sequence ID" value="PKV17445.1"/>
    <property type="molecule type" value="Genomic_DNA"/>
</dbReference>
<keyword evidence="15" id="KW-1185">Reference proteome</keyword>
<dbReference type="Proteomes" id="UP000233720">
    <property type="component" value="Unassembled WGS sequence"/>
</dbReference>
<reference evidence="14 15" key="1">
    <citation type="submission" date="2017-11" db="EMBL/GenBank/DDBJ databases">
        <title>Xanthomonas prunicola sp. nov., a novel pathogen that affects nectarine (Prunus persica var. nectarine) trees.</title>
        <authorList>
            <person name="Lopez M."/>
            <person name="Lopez-Soriano P."/>
            <person name="Garita-Cambronero J."/>
            <person name="Beltran C."/>
            <person name="Taghouti G."/>
            <person name="Portier P."/>
            <person name="Cubero J."/>
            <person name="Fischer-Le Saux M."/>
            <person name="Marco-Noales E."/>
        </authorList>
    </citation>
    <scope>NUCLEOTIDE SEQUENCE [LARGE SCALE GENOMIC DNA]</scope>
    <source>
        <strain evidence="12 14">CFBP8353</strain>
        <strain evidence="13 15">CFBP8354</strain>
    </source>
</reference>
<organism evidence="12 14">
    <name type="scientific">Xanthomonas prunicola</name>
    <dbReference type="NCBI Taxonomy" id="2053930"/>
    <lineage>
        <taxon>Bacteria</taxon>
        <taxon>Pseudomonadati</taxon>
        <taxon>Pseudomonadota</taxon>
        <taxon>Gammaproteobacteria</taxon>
        <taxon>Lysobacterales</taxon>
        <taxon>Lysobacteraceae</taxon>
        <taxon>Xanthomonas</taxon>
    </lineage>
</organism>
<gene>
    <name evidence="12" type="ORF">XpruCFBP8353_07885</name>
    <name evidence="13" type="ORF">XpruCFBP8354_07880</name>
</gene>
<evidence type="ECO:0000256" key="9">
    <source>
        <dbReference type="SAM" id="Phobius"/>
    </source>
</evidence>
<comment type="subcellular location">
    <subcellularLocation>
        <location evidence="1">Cell inner membrane</location>
    </subcellularLocation>
</comment>
<keyword evidence="2" id="KW-0813">Transport</keyword>
<feature type="transmembrane region" description="Helical" evidence="9">
    <location>
        <begin position="20"/>
        <end position="41"/>
    </location>
</feature>
<keyword evidence="8 9" id="KW-0472">Membrane</keyword>
<evidence type="ECO:0000256" key="7">
    <source>
        <dbReference type="ARBA" id="ARBA00022989"/>
    </source>
</evidence>
<evidence type="ECO:0000256" key="8">
    <source>
        <dbReference type="ARBA" id="ARBA00023136"/>
    </source>
</evidence>
<proteinExistence type="predicted"/>
<evidence type="ECO:0000256" key="6">
    <source>
        <dbReference type="ARBA" id="ARBA00022927"/>
    </source>
</evidence>
<evidence type="ECO:0000313" key="12">
    <source>
        <dbReference type="EMBL" id="PKV13168.1"/>
    </source>
</evidence>
<name>A0A2N3RL03_9XANT</name>
<dbReference type="Proteomes" id="UP000233748">
    <property type="component" value="Unassembled WGS sequence"/>
</dbReference>
<feature type="domain" description="PDZ" evidence="11">
    <location>
        <begin position="216"/>
        <end position="259"/>
    </location>
</feature>
<dbReference type="RefSeq" id="WP_101362737.1">
    <property type="nucleotide sequence ID" value="NZ_PHKV01000002.1"/>
</dbReference>
<dbReference type="InterPro" id="IPR036034">
    <property type="entry name" value="PDZ_sf"/>
</dbReference>
<keyword evidence="7 9" id="KW-1133">Transmembrane helix</keyword>
<dbReference type="Gene3D" id="2.30.30.830">
    <property type="match status" value="1"/>
</dbReference>
<dbReference type="Pfam" id="PF11356">
    <property type="entry name" value="T2SSC"/>
    <property type="match status" value="1"/>
</dbReference>
<dbReference type="OrthoDB" id="1491375at2"/>
<keyword evidence="3" id="KW-1003">Cell membrane</keyword>
<dbReference type="InterPro" id="IPR041489">
    <property type="entry name" value="PDZ_6"/>
</dbReference>
<dbReference type="Pfam" id="PF17820">
    <property type="entry name" value="PDZ_6"/>
    <property type="match status" value="1"/>
</dbReference>
<evidence type="ECO:0000256" key="2">
    <source>
        <dbReference type="ARBA" id="ARBA00022448"/>
    </source>
</evidence>
<dbReference type="EMBL" id="PHKV01000002">
    <property type="protein sequence ID" value="PKV13168.1"/>
    <property type="molecule type" value="Genomic_DNA"/>
</dbReference>
<protein>
    <submittedName>
        <fullName evidence="12">Type II secretion system protein C</fullName>
    </submittedName>
</protein>
<dbReference type="GO" id="GO:0005886">
    <property type="term" value="C:plasma membrane"/>
    <property type="evidence" value="ECO:0007669"/>
    <property type="project" value="UniProtKB-SubCell"/>
</dbReference>
<dbReference type="InterPro" id="IPR024961">
    <property type="entry name" value="T2SS_GspC_N"/>
</dbReference>
<dbReference type="GO" id="GO:0015031">
    <property type="term" value="P:protein transport"/>
    <property type="evidence" value="ECO:0007669"/>
    <property type="project" value="UniProtKB-KW"/>
</dbReference>
<evidence type="ECO:0000256" key="1">
    <source>
        <dbReference type="ARBA" id="ARBA00004533"/>
    </source>
</evidence>
<evidence type="ECO:0000256" key="5">
    <source>
        <dbReference type="ARBA" id="ARBA00022692"/>
    </source>
</evidence>
<evidence type="ECO:0000313" key="13">
    <source>
        <dbReference type="EMBL" id="PKV17445.1"/>
    </source>
</evidence>
<evidence type="ECO:0000256" key="3">
    <source>
        <dbReference type="ARBA" id="ARBA00022475"/>
    </source>
</evidence>
<accession>A0A2N3RL03</accession>
<comment type="caution">
    <text evidence="12">The sequence shown here is derived from an EMBL/GenBank/DDBJ whole genome shotgun (WGS) entry which is preliminary data.</text>
</comment>
<keyword evidence="4" id="KW-0997">Cell inner membrane</keyword>
<dbReference type="Gene3D" id="2.30.42.10">
    <property type="match status" value="1"/>
</dbReference>
<keyword evidence="6" id="KW-0653">Protein transport</keyword>
<keyword evidence="5 9" id="KW-0812">Transmembrane</keyword>
<sequence>MSALQRAWPSLNSLLLAPGVRTAVACWVIALLVLQGVRLVWLMLTPIGPLGTGHSGSVSPVDVSALRRDVFYRTAPDANSDGIVLHGVRAGGAQAAAYLSGSDGRQGAYRVGDTVASGVVVQAIAVDHVLLRAGGSVRRIALSEAAATGASLPAAATSATAPVAVAAAVQSNVATPAGATAATAVDPQQLLASAGLRASADGGGFTVMPRGDGALLRQAGLAPGDVLTQINGRTLDAEHLRELQDELRDGQSATLTYRRNGQTHTMTLKRPQ</sequence>
<evidence type="ECO:0000313" key="14">
    <source>
        <dbReference type="Proteomes" id="UP000233720"/>
    </source>
</evidence>
<dbReference type="SUPFAM" id="SSF50156">
    <property type="entry name" value="PDZ domain-like"/>
    <property type="match status" value="1"/>
</dbReference>
<dbReference type="AlphaFoldDB" id="A0A2N3RL03"/>
<evidence type="ECO:0000313" key="15">
    <source>
        <dbReference type="Proteomes" id="UP000233748"/>
    </source>
</evidence>